<keyword evidence="3" id="KW-1185">Reference proteome</keyword>
<evidence type="ECO:0000313" key="2">
    <source>
        <dbReference type="EMBL" id="ACU38379.1"/>
    </source>
</evidence>
<dbReference type="Proteomes" id="UP000002213">
    <property type="component" value="Chromosome"/>
</dbReference>
<evidence type="ECO:0000313" key="3">
    <source>
        <dbReference type="Proteomes" id="UP000002213"/>
    </source>
</evidence>
<reference evidence="2 3" key="1">
    <citation type="journal article" date="2009" name="Stand. Genomic Sci.">
        <title>Complete genome sequence of Actinosynnema mirum type strain (101).</title>
        <authorList>
            <person name="Land M."/>
            <person name="Lapidus A."/>
            <person name="Mayilraj S."/>
            <person name="Chen F."/>
            <person name="Copeland A."/>
            <person name="Del Rio T.G."/>
            <person name="Nolan M."/>
            <person name="Lucas S."/>
            <person name="Tice H."/>
            <person name="Cheng J.F."/>
            <person name="Chertkov O."/>
            <person name="Bruce D."/>
            <person name="Goodwin L."/>
            <person name="Pitluck S."/>
            <person name="Rohde M."/>
            <person name="Goker M."/>
            <person name="Pati A."/>
            <person name="Ivanova N."/>
            <person name="Mavromatis K."/>
            <person name="Chen A."/>
            <person name="Palaniappan K."/>
            <person name="Hauser L."/>
            <person name="Chang Y.J."/>
            <person name="Jeffries C.C."/>
            <person name="Brettin T."/>
            <person name="Detter J.C."/>
            <person name="Han C."/>
            <person name="Chain P."/>
            <person name="Tindall B.J."/>
            <person name="Bristow J."/>
            <person name="Eisen J.A."/>
            <person name="Markowitz V."/>
            <person name="Hugenholtz P."/>
            <person name="Kyrpides N.C."/>
            <person name="Klenk H.P."/>
        </authorList>
    </citation>
    <scope>NUCLEOTIDE SEQUENCE [LARGE SCALE GENOMIC DNA]</scope>
    <source>
        <strain evidence="3">ATCC 29888 / DSM 43827 / JCM 3225 / NBRC 14064 / NCIMB 13271 / NRRL B-12336 / IMRU 3971 / 101</strain>
    </source>
</reference>
<dbReference type="InterPro" id="IPR009081">
    <property type="entry name" value="PP-bd_ACP"/>
</dbReference>
<dbReference type="STRING" id="446462.Amir_4536"/>
<dbReference type="InterPro" id="IPR036736">
    <property type="entry name" value="ACP-like_sf"/>
</dbReference>
<name>C6WLI6_ACTMD</name>
<evidence type="ECO:0000259" key="1">
    <source>
        <dbReference type="PROSITE" id="PS50075"/>
    </source>
</evidence>
<proteinExistence type="predicted"/>
<dbReference type="EMBL" id="CP001630">
    <property type="protein sequence ID" value="ACU38379.1"/>
    <property type="molecule type" value="Genomic_DNA"/>
</dbReference>
<dbReference type="Gene3D" id="1.10.1200.10">
    <property type="entry name" value="ACP-like"/>
    <property type="match status" value="1"/>
</dbReference>
<accession>C6WLI6</accession>
<dbReference type="eggNOG" id="COG0236">
    <property type="taxonomic scope" value="Bacteria"/>
</dbReference>
<dbReference type="AlphaFoldDB" id="C6WLI6"/>
<dbReference type="RefSeq" id="WP_015803266.1">
    <property type="nucleotide sequence ID" value="NC_013093.1"/>
</dbReference>
<dbReference type="PROSITE" id="PS50075">
    <property type="entry name" value="CARRIER"/>
    <property type="match status" value="1"/>
</dbReference>
<feature type="domain" description="Carrier" evidence="1">
    <location>
        <begin position="15"/>
        <end position="94"/>
    </location>
</feature>
<organism evidence="2 3">
    <name type="scientific">Actinosynnema mirum (strain ATCC 29888 / DSM 43827 / JCM 3225 / NBRC 14064 / NCIMB 13271 / NRRL B-12336 / IMRU 3971 / 101)</name>
    <dbReference type="NCBI Taxonomy" id="446462"/>
    <lineage>
        <taxon>Bacteria</taxon>
        <taxon>Bacillati</taxon>
        <taxon>Actinomycetota</taxon>
        <taxon>Actinomycetes</taxon>
        <taxon>Pseudonocardiales</taxon>
        <taxon>Pseudonocardiaceae</taxon>
        <taxon>Actinosynnema</taxon>
    </lineage>
</organism>
<dbReference type="HOGENOM" id="CLU_108696_10_1_11"/>
<protein>
    <recommendedName>
        <fullName evidence="1">Carrier domain-containing protein</fullName>
    </recommendedName>
</protein>
<gene>
    <name evidence="2" type="ordered locus">Amir_4536</name>
</gene>
<dbReference type="KEGG" id="ami:Amir_4536"/>
<dbReference type="SUPFAM" id="SSF47336">
    <property type="entry name" value="ACP-like"/>
    <property type="match status" value="1"/>
</dbReference>
<sequence length="98" mass="10638">MTGVHVSGGARVDEGAIALRIKEVLAGVLGAPELVERITDATNVVQDLGINSIQMINFLLALEDAFDVELEFEELSFEQLESLPEIRRFVVAAMPDSP</sequence>
<dbReference type="Pfam" id="PF00550">
    <property type="entry name" value="PP-binding"/>
    <property type="match status" value="1"/>
</dbReference>